<comment type="caution">
    <text evidence="2">The sequence shown here is derived from an EMBL/GenBank/DDBJ whole genome shotgun (WGS) entry which is preliminary data.</text>
</comment>
<evidence type="ECO:0000256" key="1">
    <source>
        <dbReference type="ARBA" id="ARBA00022842"/>
    </source>
</evidence>
<gene>
    <name evidence="2" type="ORF">ADM99_02280</name>
</gene>
<dbReference type="PANTHER" id="PTHR35901:SF1">
    <property type="entry name" value="EXONUCLEASE VAPC9"/>
    <property type="match status" value="1"/>
</dbReference>
<dbReference type="AlphaFoldDB" id="A0A0P6XXW8"/>
<protein>
    <recommendedName>
        <fullName evidence="4">PIN domain-containing protein</fullName>
    </recommendedName>
</protein>
<evidence type="ECO:0000313" key="2">
    <source>
        <dbReference type="EMBL" id="KPL74078.1"/>
    </source>
</evidence>
<dbReference type="InterPro" id="IPR044153">
    <property type="entry name" value="PIN_Pae0151-like"/>
</dbReference>
<dbReference type="Proteomes" id="UP000050430">
    <property type="component" value="Unassembled WGS sequence"/>
</dbReference>
<evidence type="ECO:0008006" key="4">
    <source>
        <dbReference type="Google" id="ProtNLM"/>
    </source>
</evidence>
<evidence type="ECO:0000313" key="3">
    <source>
        <dbReference type="Proteomes" id="UP000050430"/>
    </source>
</evidence>
<organism evidence="2 3">
    <name type="scientific">Leptolinea tardivitalis</name>
    <dbReference type="NCBI Taxonomy" id="229920"/>
    <lineage>
        <taxon>Bacteria</taxon>
        <taxon>Bacillati</taxon>
        <taxon>Chloroflexota</taxon>
        <taxon>Anaerolineae</taxon>
        <taxon>Anaerolineales</taxon>
        <taxon>Anaerolineaceae</taxon>
        <taxon>Leptolinea</taxon>
    </lineage>
</organism>
<name>A0A0P6XXW8_9CHLR</name>
<dbReference type="InterPro" id="IPR029060">
    <property type="entry name" value="PIN-like_dom_sf"/>
</dbReference>
<dbReference type="InterPro" id="IPR051619">
    <property type="entry name" value="TypeII_TA_RNase_PINc/VapC"/>
</dbReference>
<sequence>MSSQIICIDPGPVVQLTTFPRNNAIKTLWDRWEKEDRRILAPSNLFYDVTNILSTYLRQGILSPRTVQSILQACRALPIHLVDETELHVRALQLSERYNLPLGCDPHYLALAEKLDKELWTYDRRLAVAVNQVGMAPRVRWIGKKQELVSV</sequence>
<dbReference type="OrthoDB" id="32153at2"/>
<dbReference type="CDD" id="cd09873">
    <property type="entry name" value="PIN_Pae0151-like"/>
    <property type="match status" value="1"/>
</dbReference>
<dbReference type="SUPFAM" id="SSF88723">
    <property type="entry name" value="PIN domain-like"/>
    <property type="match status" value="1"/>
</dbReference>
<keyword evidence="3" id="KW-1185">Reference proteome</keyword>
<accession>A0A0P6XXW8</accession>
<dbReference type="RefSeq" id="WP_062423054.1">
    <property type="nucleotide sequence ID" value="NZ_BBYA01000012.1"/>
</dbReference>
<reference evidence="2 3" key="1">
    <citation type="submission" date="2015-07" db="EMBL/GenBank/DDBJ databases">
        <title>Genome sequence of Leptolinea tardivitalis DSM 16556.</title>
        <authorList>
            <person name="Hemp J."/>
            <person name="Ward L.M."/>
            <person name="Pace L.A."/>
            <person name="Fischer W.W."/>
        </authorList>
    </citation>
    <scope>NUCLEOTIDE SEQUENCE [LARGE SCALE GENOMIC DNA]</scope>
    <source>
        <strain evidence="2 3">YMTK-2</strain>
    </source>
</reference>
<dbReference type="Gene3D" id="3.40.50.1010">
    <property type="entry name" value="5'-nuclease"/>
    <property type="match status" value="1"/>
</dbReference>
<dbReference type="EMBL" id="LGCK01000004">
    <property type="protein sequence ID" value="KPL74078.1"/>
    <property type="molecule type" value="Genomic_DNA"/>
</dbReference>
<dbReference type="STRING" id="229920.ADM99_02280"/>
<dbReference type="PANTHER" id="PTHR35901">
    <property type="entry name" value="RIBONUCLEASE VAPC3"/>
    <property type="match status" value="1"/>
</dbReference>
<keyword evidence="1" id="KW-0460">Magnesium</keyword>
<proteinExistence type="predicted"/>